<feature type="region of interest" description="Disordered" evidence="6">
    <location>
        <begin position="1"/>
        <end position="28"/>
    </location>
</feature>
<evidence type="ECO:0000256" key="6">
    <source>
        <dbReference type="SAM" id="MobiDB-lite"/>
    </source>
</evidence>
<gene>
    <name evidence="8" type="ORF">CDO52_18690</name>
</gene>
<feature type="transmembrane region" description="Helical" evidence="7">
    <location>
        <begin position="434"/>
        <end position="452"/>
    </location>
</feature>
<feature type="transmembrane region" description="Helical" evidence="7">
    <location>
        <begin position="109"/>
        <end position="134"/>
    </location>
</feature>
<dbReference type="EMBL" id="CP022753">
    <property type="protein sequence ID" value="ASU84560.1"/>
    <property type="molecule type" value="Genomic_DNA"/>
</dbReference>
<comment type="subcellular location">
    <subcellularLocation>
        <location evidence="1">Cell membrane</location>
        <topology evidence="1">Multi-pass membrane protein</topology>
    </subcellularLocation>
</comment>
<keyword evidence="4 7" id="KW-1133">Transmembrane helix</keyword>
<feature type="transmembrane region" description="Helical" evidence="7">
    <location>
        <begin position="210"/>
        <end position="228"/>
    </location>
</feature>
<reference evidence="8 9" key="1">
    <citation type="submission" date="2017-08" db="EMBL/GenBank/DDBJ databases">
        <title>The complete genome sequence of Nocardiopsis gilva YIM 90087.</title>
        <authorList>
            <person name="Yin M."/>
            <person name="Tang S."/>
        </authorList>
    </citation>
    <scope>NUCLEOTIDE SEQUENCE [LARGE SCALE GENOMIC DNA]</scope>
    <source>
        <strain evidence="8 9">YIM 90087</strain>
    </source>
</reference>
<feature type="compositionally biased region" description="Basic and acidic residues" evidence="6">
    <location>
        <begin position="10"/>
        <end position="28"/>
    </location>
</feature>
<feature type="transmembrane region" description="Helical" evidence="7">
    <location>
        <begin position="66"/>
        <end position="88"/>
    </location>
</feature>
<dbReference type="Gene3D" id="1.20.1740.10">
    <property type="entry name" value="Amino acid/polyamine transporter I"/>
    <property type="match status" value="1"/>
</dbReference>
<evidence type="ECO:0000256" key="7">
    <source>
        <dbReference type="SAM" id="Phobius"/>
    </source>
</evidence>
<keyword evidence="9" id="KW-1185">Reference proteome</keyword>
<name>A0A223S8W4_9ACTN</name>
<feature type="transmembrane region" description="Helical" evidence="7">
    <location>
        <begin position="33"/>
        <end position="54"/>
    </location>
</feature>
<feature type="transmembrane region" description="Helical" evidence="7">
    <location>
        <begin position="249"/>
        <end position="271"/>
    </location>
</feature>
<evidence type="ECO:0000256" key="4">
    <source>
        <dbReference type="ARBA" id="ARBA00022989"/>
    </source>
</evidence>
<keyword evidence="3 7" id="KW-0812">Transmembrane</keyword>
<dbReference type="KEGG" id="ngv:CDO52_18690"/>
<evidence type="ECO:0000313" key="9">
    <source>
        <dbReference type="Proteomes" id="UP000215005"/>
    </source>
</evidence>
<dbReference type="GO" id="GO:0005886">
    <property type="term" value="C:plasma membrane"/>
    <property type="evidence" value="ECO:0007669"/>
    <property type="project" value="UniProtKB-SubCell"/>
</dbReference>
<feature type="transmembrane region" description="Helical" evidence="7">
    <location>
        <begin position="291"/>
        <end position="312"/>
    </location>
</feature>
<feature type="transmembrane region" description="Helical" evidence="7">
    <location>
        <begin position="374"/>
        <end position="397"/>
    </location>
</feature>
<dbReference type="PANTHER" id="PTHR42770:SF18">
    <property type="entry name" value="ARGININE_AGMATINE ANTIPORTER"/>
    <property type="match status" value="1"/>
</dbReference>
<feature type="transmembrane region" description="Helical" evidence="7">
    <location>
        <begin position="348"/>
        <end position="368"/>
    </location>
</feature>
<dbReference type="Pfam" id="PF13520">
    <property type="entry name" value="AA_permease_2"/>
    <property type="match status" value="1"/>
</dbReference>
<dbReference type="AlphaFoldDB" id="A0A223S8W4"/>
<keyword evidence="5 7" id="KW-0472">Membrane</keyword>
<evidence type="ECO:0000256" key="5">
    <source>
        <dbReference type="ARBA" id="ARBA00023136"/>
    </source>
</evidence>
<feature type="transmembrane region" description="Helical" evidence="7">
    <location>
        <begin position="146"/>
        <end position="166"/>
    </location>
</feature>
<dbReference type="InterPro" id="IPR002293">
    <property type="entry name" value="AA/rel_permease1"/>
</dbReference>
<dbReference type="RefSeq" id="WP_017618102.1">
    <property type="nucleotide sequence ID" value="NZ_ANBG01000138.1"/>
</dbReference>
<evidence type="ECO:0000256" key="2">
    <source>
        <dbReference type="ARBA" id="ARBA00022475"/>
    </source>
</evidence>
<dbReference type="GO" id="GO:0022857">
    <property type="term" value="F:transmembrane transporter activity"/>
    <property type="evidence" value="ECO:0007669"/>
    <property type="project" value="InterPro"/>
</dbReference>
<feature type="transmembrane region" description="Helical" evidence="7">
    <location>
        <begin position="178"/>
        <end position="195"/>
    </location>
</feature>
<evidence type="ECO:0000256" key="3">
    <source>
        <dbReference type="ARBA" id="ARBA00022692"/>
    </source>
</evidence>
<protein>
    <submittedName>
        <fullName evidence="8">Amino acid permease</fullName>
    </submittedName>
</protein>
<dbReference type="PANTHER" id="PTHR42770">
    <property type="entry name" value="AMINO ACID TRANSPORTER-RELATED"/>
    <property type="match status" value="1"/>
</dbReference>
<dbReference type="OrthoDB" id="3185104at2"/>
<sequence>MAVTQAERAPQQEEHAARRGAGEGERGNGRGALGLPMATALVMGNIVGIGIFLLPAEMAGFGMVSLVAFALVSVGAVALAAVFGRLAARLPAPGGPYAYARAAFGDFTGFWIAWSFWITTWAGIAGIAVAWTGYANHFLGWESTEGRAAIALAGVWVPAMINLLGVRVMGAIQVISTIAKFVPLVLVSVIGLFFIDPANYGPFNATEGSLLTAVSMAGAVLLFVYSGVESASIAAEKVRDPRRNVGRATVIGTLACSAVYLLCLVSMMGVVPSHELADSRAPFALAADTMFGGAFWGSAVALMAVVSGLGAMNGWMMVVAEMPMAAARDGLFPRFLDRVNRRGVPHTGVIAGAVMASLVIIGNFYGAADAFRSIVLLATFTSVVPYFFSACAQLYWLATGARPVSRARLAVDAVLAALALLFSLWMVIGAGAEATFQGMIIMLLGVPIYTVVKARRERERVNVGADAATAEGPIASAVE</sequence>
<proteinExistence type="predicted"/>
<dbReference type="InterPro" id="IPR050367">
    <property type="entry name" value="APC_superfamily"/>
</dbReference>
<accession>A0A223S8W4</accession>
<organism evidence="8 9">
    <name type="scientific">Nocardiopsis gilva YIM 90087</name>
    <dbReference type="NCBI Taxonomy" id="1235441"/>
    <lineage>
        <taxon>Bacteria</taxon>
        <taxon>Bacillati</taxon>
        <taxon>Actinomycetota</taxon>
        <taxon>Actinomycetes</taxon>
        <taxon>Streptosporangiales</taxon>
        <taxon>Nocardiopsidaceae</taxon>
        <taxon>Nocardiopsis</taxon>
    </lineage>
</organism>
<feature type="transmembrane region" description="Helical" evidence="7">
    <location>
        <begin position="409"/>
        <end position="428"/>
    </location>
</feature>
<evidence type="ECO:0000313" key="8">
    <source>
        <dbReference type="EMBL" id="ASU84560.1"/>
    </source>
</evidence>
<keyword evidence="2" id="KW-1003">Cell membrane</keyword>
<dbReference type="PIRSF" id="PIRSF006060">
    <property type="entry name" value="AA_transporter"/>
    <property type="match status" value="1"/>
</dbReference>
<dbReference type="Proteomes" id="UP000215005">
    <property type="component" value="Chromosome"/>
</dbReference>
<evidence type="ECO:0000256" key="1">
    <source>
        <dbReference type="ARBA" id="ARBA00004651"/>
    </source>
</evidence>